<proteinExistence type="predicted"/>
<sequence>MLLSAYETSMCVSSNKGLYNNFIIGAEYKELLSLGKIINAVKQLCLKYPQFSLAVSDDYHSEFINEYDLKNCIDIVNDSSIEEILQKYTDLKFNYADKVPLWRVVLDSKTNTLFFVVDHTYFDGTAGKTFHVEFCKVLGDDDIVEDSIIRPKFESYSTSTEMMRFQDRFVGSGIIDKGTYPKMDERLMNSPYFKHNYKVVHLSKEKTDNLVKLARDNGFKLTGLMYSIASKAIVYSYKDEDNKKIRTMIAINSRFKVDSQIDPLFYKFGLFYGTYFHINDISFIKNSEIIEIGKNFQKGLNENKDKCMEDCEVLETKAKKDRSIIEQSQDDMASRDLCPLTTLTISNLGVLNDDKVNKSNTQ</sequence>
<name>A0AAV5R5L1_PICKL</name>
<comment type="caution">
    <text evidence="1">The sequence shown here is derived from an EMBL/GenBank/DDBJ whole genome shotgun (WGS) entry which is preliminary data.</text>
</comment>
<accession>A0AAV5R5L1</accession>
<dbReference type="Proteomes" id="UP001378960">
    <property type="component" value="Unassembled WGS sequence"/>
</dbReference>
<dbReference type="PANTHER" id="PTHR28037">
    <property type="entry name" value="ALCOHOL O-ACETYLTRANSFERASE 1-RELATED"/>
    <property type="match status" value="1"/>
</dbReference>
<evidence type="ECO:0000313" key="2">
    <source>
        <dbReference type="Proteomes" id="UP001378960"/>
    </source>
</evidence>
<protein>
    <recommendedName>
        <fullName evidence="3">Condensation domain-containing protein</fullName>
    </recommendedName>
</protein>
<organism evidence="1 2">
    <name type="scientific">Pichia kluyveri</name>
    <name type="common">Yeast</name>
    <dbReference type="NCBI Taxonomy" id="36015"/>
    <lineage>
        <taxon>Eukaryota</taxon>
        <taxon>Fungi</taxon>
        <taxon>Dikarya</taxon>
        <taxon>Ascomycota</taxon>
        <taxon>Saccharomycotina</taxon>
        <taxon>Pichiomycetes</taxon>
        <taxon>Pichiales</taxon>
        <taxon>Pichiaceae</taxon>
        <taxon>Pichia</taxon>
    </lineage>
</organism>
<dbReference type="PANTHER" id="PTHR28037:SF1">
    <property type="entry name" value="ALCOHOL O-ACETYLTRANSFERASE 1-RELATED"/>
    <property type="match status" value="1"/>
</dbReference>
<dbReference type="InterPro" id="IPR010828">
    <property type="entry name" value="Atf2/Sli1-like"/>
</dbReference>
<dbReference type="GO" id="GO:0008080">
    <property type="term" value="F:N-acetyltransferase activity"/>
    <property type="evidence" value="ECO:0007669"/>
    <property type="project" value="TreeGrafter"/>
</dbReference>
<keyword evidence="2" id="KW-1185">Reference proteome</keyword>
<dbReference type="InterPro" id="IPR052058">
    <property type="entry name" value="Alcohol_O-acetyltransferase"/>
</dbReference>
<evidence type="ECO:0008006" key="3">
    <source>
        <dbReference type="Google" id="ProtNLM"/>
    </source>
</evidence>
<gene>
    <name evidence="1" type="ORF">DAPK24_030680</name>
</gene>
<dbReference type="AlphaFoldDB" id="A0AAV5R5L1"/>
<reference evidence="1 2" key="1">
    <citation type="journal article" date="2023" name="Elife">
        <title>Identification of key yeast species and microbe-microbe interactions impacting larval growth of Drosophila in the wild.</title>
        <authorList>
            <person name="Mure A."/>
            <person name="Sugiura Y."/>
            <person name="Maeda R."/>
            <person name="Honda K."/>
            <person name="Sakurai N."/>
            <person name="Takahashi Y."/>
            <person name="Watada M."/>
            <person name="Katoh T."/>
            <person name="Gotoh A."/>
            <person name="Gotoh Y."/>
            <person name="Taniguchi I."/>
            <person name="Nakamura K."/>
            <person name="Hayashi T."/>
            <person name="Katayama T."/>
            <person name="Uemura T."/>
            <person name="Hattori Y."/>
        </authorList>
    </citation>
    <scope>NUCLEOTIDE SEQUENCE [LARGE SCALE GENOMIC DNA]</scope>
    <source>
        <strain evidence="1 2">PK-24</strain>
    </source>
</reference>
<evidence type="ECO:0000313" key="1">
    <source>
        <dbReference type="EMBL" id="GMM46493.1"/>
    </source>
</evidence>
<dbReference type="Pfam" id="PF07247">
    <property type="entry name" value="AATase"/>
    <property type="match status" value="1"/>
</dbReference>
<dbReference type="EMBL" id="BTGB01000003">
    <property type="protein sequence ID" value="GMM46493.1"/>
    <property type="molecule type" value="Genomic_DNA"/>
</dbReference>